<keyword evidence="2 6" id="KW-0812">Transmembrane</keyword>
<dbReference type="PANTHER" id="PTHR31394">
    <property type="entry name" value="TRANSMEMBRANE PROTEIN 199"/>
    <property type="match status" value="1"/>
</dbReference>
<dbReference type="Proteomes" id="UP001497623">
    <property type="component" value="Unassembled WGS sequence"/>
</dbReference>
<sequence>MDHITIIPSRSFICVLQELKNVMGAPEIIKEAQFSDDESKQIHLTTQDIKWCHMKMRERGMKERIHEMIAESCINLPKYEPPPRSPELEARVQQLRKDQENKEYREMTKTLCGEPSSAGIADVRKDLRSLNRQLVTGAQYILSIVGTFFAIFIGSGLAIPDYGTRVLLAVIVALVVALAELYFLIRDDLREEEQLDKNK</sequence>
<dbReference type="EMBL" id="CAXKWB010000614">
    <property type="protein sequence ID" value="CAL4061372.1"/>
    <property type="molecule type" value="Genomic_DNA"/>
</dbReference>
<evidence type="ECO:0000256" key="6">
    <source>
        <dbReference type="SAM" id="Phobius"/>
    </source>
</evidence>
<keyword evidence="5 6" id="KW-0472">Membrane</keyword>
<feature type="transmembrane region" description="Helical" evidence="6">
    <location>
        <begin position="165"/>
        <end position="185"/>
    </location>
</feature>
<keyword evidence="8" id="KW-1185">Reference proteome</keyword>
<dbReference type="PANTHER" id="PTHR31394:SF1">
    <property type="entry name" value="TRANSMEMBRANE PROTEIN 199"/>
    <property type="match status" value="1"/>
</dbReference>
<keyword evidence="3" id="KW-0256">Endoplasmic reticulum</keyword>
<reference evidence="7 8" key="1">
    <citation type="submission" date="2024-05" db="EMBL/GenBank/DDBJ databases">
        <authorList>
            <person name="Wallberg A."/>
        </authorList>
    </citation>
    <scope>NUCLEOTIDE SEQUENCE [LARGE SCALE GENOMIC DNA]</scope>
</reference>
<evidence type="ECO:0000256" key="3">
    <source>
        <dbReference type="ARBA" id="ARBA00022824"/>
    </source>
</evidence>
<organism evidence="7 8">
    <name type="scientific">Meganyctiphanes norvegica</name>
    <name type="common">Northern krill</name>
    <name type="synonym">Thysanopoda norvegica</name>
    <dbReference type="NCBI Taxonomy" id="48144"/>
    <lineage>
        <taxon>Eukaryota</taxon>
        <taxon>Metazoa</taxon>
        <taxon>Ecdysozoa</taxon>
        <taxon>Arthropoda</taxon>
        <taxon>Crustacea</taxon>
        <taxon>Multicrustacea</taxon>
        <taxon>Malacostraca</taxon>
        <taxon>Eumalacostraca</taxon>
        <taxon>Eucarida</taxon>
        <taxon>Euphausiacea</taxon>
        <taxon>Euphausiidae</taxon>
        <taxon>Meganyctiphanes</taxon>
    </lineage>
</organism>
<evidence type="ECO:0000313" key="8">
    <source>
        <dbReference type="Proteomes" id="UP001497623"/>
    </source>
</evidence>
<evidence type="ECO:0000256" key="2">
    <source>
        <dbReference type="ARBA" id="ARBA00022692"/>
    </source>
</evidence>
<evidence type="ECO:0000313" key="7">
    <source>
        <dbReference type="EMBL" id="CAL4061372.1"/>
    </source>
</evidence>
<proteinExistence type="predicted"/>
<gene>
    <name evidence="7" type="ORF">MNOR_LOCUS2122</name>
</gene>
<name>A0AAV2PMS2_MEGNR</name>
<dbReference type="InterPro" id="IPR021013">
    <property type="entry name" value="ATPase_Vma12"/>
</dbReference>
<dbReference type="AlphaFoldDB" id="A0AAV2PMS2"/>
<evidence type="ECO:0000256" key="1">
    <source>
        <dbReference type="ARBA" id="ARBA00004477"/>
    </source>
</evidence>
<dbReference type="Pfam" id="PF11712">
    <property type="entry name" value="Vma12"/>
    <property type="match status" value="1"/>
</dbReference>
<feature type="transmembrane region" description="Helical" evidence="6">
    <location>
        <begin position="134"/>
        <end position="159"/>
    </location>
</feature>
<evidence type="ECO:0000256" key="5">
    <source>
        <dbReference type="ARBA" id="ARBA00023136"/>
    </source>
</evidence>
<dbReference type="GO" id="GO:0005789">
    <property type="term" value="C:endoplasmic reticulum membrane"/>
    <property type="evidence" value="ECO:0007669"/>
    <property type="project" value="UniProtKB-SubCell"/>
</dbReference>
<accession>A0AAV2PMS2</accession>
<evidence type="ECO:0000256" key="4">
    <source>
        <dbReference type="ARBA" id="ARBA00022989"/>
    </source>
</evidence>
<keyword evidence="4 6" id="KW-1133">Transmembrane helix</keyword>
<comment type="caution">
    <text evidence="7">The sequence shown here is derived from an EMBL/GenBank/DDBJ whole genome shotgun (WGS) entry which is preliminary data.</text>
</comment>
<comment type="subcellular location">
    <subcellularLocation>
        <location evidence="1">Endoplasmic reticulum membrane</location>
        <topology evidence="1">Multi-pass membrane protein</topology>
    </subcellularLocation>
</comment>
<dbReference type="GO" id="GO:0070072">
    <property type="term" value="P:vacuolar proton-transporting V-type ATPase complex assembly"/>
    <property type="evidence" value="ECO:0007669"/>
    <property type="project" value="InterPro"/>
</dbReference>
<evidence type="ECO:0008006" key="9">
    <source>
        <dbReference type="Google" id="ProtNLM"/>
    </source>
</evidence>
<protein>
    <recommendedName>
        <fullName evidence="9">Transmembrane protein 199</fullName>
    </recommendedName>
</protein>